<comment type="caution">
    <text evidence="7">The sequence shown here is derived from an EMBL/GenBank/DDBJ whole genome shotgun (WGS) entry which is preliminary data.</text>
</comment>
<dbReference type="InterPro" id="IPR030417">
    <property type="entry name" value="MS4A"/>
</dbReference>
<evidence type="ECO:0000256" key="3">
    <source>
        <dbReference type="ARBA" id="ARBA00022692"/>
    </source>
</evidence>
<evidence type="ECO:0008006" key="9">
    <source>
        <dbReference type="Google" id="ProtNLM"/>
    </source>
</evidence>
<comment type="subcellular location">
    <subcellularLocation>
        <location evidence="1">Membrane</location>
        <topology evidence="1">Multi-pass membrane protein</topology>
    </subcellularLocation>
</comment>
<evidence type="ECO:0000313" key="8">
    <source>
        <dbReference type="Proteomes" id="UP001364617"/>
    </source>
</evidence>
<reference evidence="7 8" key="1">
    <citation type="submission" date="2024-02" db="EMBL/GenBank/DDBJ databases">
        <title>Chromosome-level genome assembly of the Eurasian Minnow (Phoxinus phoxinus).</title>
        <authorList>
            <person name="Oriowo T.O."/>
            <person name="Martin S."/>
            <person name="Stange M."/>
            <person name="Chrysostomakis Y."/>
            <person name="Brown T."/>
            <person name="Winkler S."/>
            <person name="Kukowka S."/>
            <person name="Myers E.W."/>
            <person name="Bohne A."/>
        </authorList>
    </citation>
    <scope>NUCLEOTIDE SEQUENCE [LARGE SCALE GENOMIC DNA]</scope>
    <source>
        <strain evidence="7">ZFMK-TIS-60720</strain>
        <tissue evidence="7">Whole Organism</tissue>
    </source>
</reference>
<dbReference type="PANTHER" id="PTHR23320:SF129">
    <property type="entry name" value="MEMBRANE-SPANNING 4-DOMAINS SUBFAMILY A MEMBER 15"/>
    <property type="match status" value="1"/>
</dbReference>
<evidence type="ECO:0000256" key="2">
    <source>
        <dbReference type="ARBA" id="ARBA00009565"/>
    </source>
</evidence>
<dbReference type="AlphaFoldDB" id="A0AAN9DAN8"/>
<accession>A0AAN9DAN8</accession>
<evidence type="ECO:0000256" key="5">
    <source>
        <dbReference type="ARBA" id="ARBA00023136"/>
    </source>
</evidence>
<proteinExistence type="inferred from homology"/>
<name>A0AAN9DAN8_9TELE</name>
<gene>
    <name evidence="7" type="ORF">R3I93_005963</name>
</gene>
<dbReference type="EMBL" id="JAYKXH010000006">
    <property type="protein sequence ID" value="KAK7166034.1"/>
    <property type="molecule type" value="Genomic_DNA"/>
</dbReference>
<keyword evidence="3 6" id="KW-0812">Transmembrane</keyword>
<dbReference type="Pfam" id="PF04103">
    <property type="entry name" value="CD20"/>
    <property type="match status" value="1"/>
</dbReference>
<dbReference type="GO" id="GO:0016020">
    <property type="term" value="C:membrane"/>
    <property type="evidence" value="ECO:0007669"/>
    <property type="project" value="UniProtKB-SubCell"/>
</dbReference>
<organism evidence="7 8">
    <name type="scientific">Phoxinus phoxinus</name>
    <name type="common">Eurasian minnow</name>
    <dbReference type="NCBI Taxonomy" id="58324"/>
    <lineage>
        <taxon>Eukaryota</taxon>
        <taxon>Metazoa</taxon>
        <taxon>Chordata</taxon>
        <taxon>Craniata</taxon>
        <taxon>Vertebrata</taxon>
        <taxon>Euteleostomi</taxon>
        <taxon>Actinopterygii</taxon>
        <taxon>Neopterygii</taxon>
        <taxon>Teleostei</taxon>
        <taxon>Ostariophysi</taxon>
        <taxon>Cypriniformes</taxon>
        <taxon>Leuciscidae</taxon>
        <taxon>Phoxininae</taxon>
        <taxon>Phoxinus</taxon>
    </lineage>
</organism>
<keyword evidence="8" id="KW-1185">Reference proteome</keyword>
<evidence type="ECO:0000256" key="4">
    <source>
        <dbReference type="ARBA" id="ARBA00022989"/>
    </source>
</evidence>
<keyword evidence="4 6" id="KW-1133">Transmembrane helix</keyword>
<evidence type="ECO:0000256" key="1">
    <source>
        <dbReference type="ARBA" id="ARBA00004141"/>
    </source>
</evidence>
<feature type="transmembrane region" description="Helical" evidence="6">
    <location>
        <begin position="40"/>
        <end position="60"/>
    </location>
</feature>
<sequence>MTLTVTTDLSVNTGPSRVEEKLEDKQKALRDSIEKGEPKIFGVSQIVIGLLIISYSIPLLSTETTMILNFGVPWWSGLMFIISGTAAIALEKMTTMKTVSACLAVSVVTIIISVIALILYYVDIASNPATKCHHGSDQWCDQQYYATRFSTGVKITISMVNIVQTALSSAFTAILYNHKRNFTNYATLGE</sequence>
<evidence type="ECO:0000313" key="7">
    <source>
        <dbReference type="EMBL" id="KAK7166034.1"/>
    </source>
</evidence>
<dbReference type="Proteomes" id="UP001364617">
    <property type="component" value="Unassembled WGS sequence"/>
</dbReference>
<dbReference type="PANTHER" id="PTHR23320">
    <property type="entry name" value="MEMBRANE-SPANNING 4-DOMAINS SUBFAMILY A MS4A -RELATED"/>
    <property type="match status" value="1"/>
</dbReference>
<protein>
    <recommendedName>
        <fullName evidence="9">Membrane-spanning 4-domains subfamily A member 12</fullName>
    </recommendedName>
</protein>
<feature type="transmembrane region" description="Helical" evidence="6">
    <location>
        <begin position="72"/>
        <end position="90"/>
    </location>
</feature>
<dbReference type="InterPro" id="IPR007237">
    <property type="entry name" value="CD20-like"/>
</dbReference>
<evidence type="ECO:0000256" key="6">
    <source>
        <dbReference type="SAM" id="Phobius"/>
    </source>
</evidence>
<feature type="transmembrane region" description="Helical" evidence="6">
    <location>
        <begin position="102"/>
        <end position="122"/>
    </location>
</feature>
<comment type="similarity">
    <text evidence="2">Belongs to the MS4A family.</text>
</comment>
<keyword evidence="5 6" id="KW-0472">Membrane</keyword>